<dbReference type="EMBL" id="CP030840">
    <property type="protein sequence ID" value="AXC12891.1"/>
    <property type="molecule type" value="Genomic_DNA"/>
</dbReference>
<dbReference type="NCBIfam" id="NF001965">
    <property type="entry name" value="PRK00742.1"/>
    <property type="match status" value="1"/>
</dbReference>
<dbReference type="RefSeq" id="WP_114207998.1">
    <property type="nucleotide sequence ID" value="NZ_CP030840.1"/>
</dbReference>
<feature type="domain" description="Response regulatory" evidence="7">
    <location>
        <begin position="25"/>
        <end position="143"/>
    </location>
</feature>
<dbReference type="PIRSF" id="PIRSF000876">
    <property type="entry name" value="RR_chemtxs_CheB"/>
    <property type="match status" value="1"/>
</dbReference>
<keyword evidence="1 3" id="KW-0378">Hydrolase</keyword>
<evidence type="ECO:0000256" key="3">
    <source>
        <dbReference type="HAMAP-Rule" id="MF_00099"/>
    </source>
</evidence>
<evidence type="ECO:0000256" key="5">
    <source>
        <dbReference type="PROSITE-ProRule" id="PRU00169"/>
    </source>
</evidence>
<dbReference type="GO" id="GO:0006935">
    <property type="term" value="P:chemotaxis"/>
    <property type="evidence" value="ECO:0007669"/>
    <property type="project" value="UniProtKB-UniRule"/>
</dbReference>
<gene>
    <name evidence="3" type="primary">cheB</name>
    <name evidence="9" type="ORF">ACPOL_3606</name>
</gene>
<feature type="domain" description="CheB-type methylesterase" evidence="8">
    <location>
        <begin position="188"/>
        <end position="379"/>
    </location>
</feature>
<protein>
    <recommendedName>
        <fullName evidence="3">Protein-glutamate methylesterase/protein-glutamine glutaminase</fullName>
        <ecNumber evidence="3">3.1.1.61</ecNumber>
        <ecNumber evidence="3">3.5.1.44</ecNumber>
    </recommendedName>
</protein>
<feature type="active site" evidence="3 4">
    <location>
        <position position="322"/>
    </location>
</feature>
<dbReference type="EC" id="3.5.1.44" evidence="3"/>
<comment type="subcellular location">
    <subcellularLocation>
        <location evidence="3">Cytoplasm</location>
    </subcellularLocation>
</comment>
<dbReference type="CDD" id="cd16432">
    <property type="entry name" value="CheB_Rec"/>
    <property type="match status" value="1"/>
</dbReference>
<dbReference type="PANTHER" id="PTHR42872">
    <property type="entry name" value="PROTEIN-GLUTAMATE METHYLESTERASE/PROTEIN-GLUTAMINE GLUTAMINASE"/>
    <property type="match status" value="1"/>
</dbReference>
<feature type="compositionally biased region" description="Low complexity" evidence="6">
    <location>
        <begin position="10"/>
        <end position="20"/>
    </location>
</feature>
<evidence type="ECO:0000313" key="9">
    <source>
        <dbReference type="EMBL" id="AXC12891.1"/>
    </source>
</evidence>
<dbReference type="PROSITE" id="PS50122">
    <property type="entry name" value="CHEB"/>
    <property type="match status" value="1"/>
</dbReference>
<dbReference type="Pfam" id="PF01339">
    <property type="entry name" value="CheB_methylest"/>
    <property type="match status" value="1"/>
</dbReference>
<sequence length="379" mass="40392">MSNQIPFETPGSRPGVRGPGRPKIRILVVDDSVVIRRFLAHALNEEPGFEVVGFAVNGAQALTKAAELKPDVITLDIEMPEMDGLETVRRLRQQASKACVIMCSTLTSRGASATIDALVMGANDYVTKPCHNGPMEAALKTLTDELVPKIRQFFDPHLAVPRLPAAAASSPRKTAAPLAAGPHFVKAPLPKIVAIGVSTGGPTALMEIMRQFPASFPLPVVIVQHMPPLFTKLLADRLNDQCSLEVMEASAGLPVKAGRVVIAPGDFHMRLRRSTSKEVSVVLDQGPQENSCRPAVDVLFRSVGELYDGAAIGVILTGMGQDGLHGVEQLKSKGAYIVAQDRSSSVVWGMPGAVVEAGLADAVLGLREVVPEIFRQVAR</sequence>
<dbReference type="Proteomes" id="UP000253606">
    <property type="component" value="Chromosome"/>
</dbReference>
<feature type="modified residue" description="4-aspartylphosphate" evidence="3 5">
    <location>
        <position position="76"/>
    </location>
</feature>
<evidence type="ECO:0000259" key="7">
    <source>
        <dbReference type="PROSITE" id="PS50110"/>
    </source>
</evidence>
<evidence type="ECO:0000256" key="2">
    <source>
        <dbReference type="ARBA" id="ARBA00048267"/>
    </source>
</evidence>
<keyword evidence="3 4" id="KW-0145">Chemotaxis</keyword>
<organism evidence="9 10">
    <name type="scientific">Acidisarcina polymorpha</name>
    <dbReference type="NCBI Taxonomy" id="2211140"/>
    <lineage>
        <taxon>Bacteria</taxon>
        <taxon>Pseudomonadati</taxon>
        <taxon>Acidobacteriota</taxon>
        <taxon>Terriglobia</taxon>
        <taxon>Terriglobales</taxon>
        <taxon>Acidobacteriaceae</taxon>
        <taxon>Acidisarcina</taxon>
    </lineage>
</organism>
<dbReference type="SUPFAM" id="SSF52172">
    <property type="entry name" value="CheY-like"/>
    <property type="match status" value="1"/>
</dbReference>
<keyword evidence="10" id="KW-1185">Reference proteome</keyword>
<evidence type="ECO:0000256" key="4">
    <source>
        <dbReference type="PROSITE-ProRule" id="PRU00050"/>
    </source>
</evidence>
<dbReference type="CDD" id="cd17541">
    <property type="entry name" value="REC_CheB-like"/>
    <property type="match status" value="1"/>
</dbReference>
<evidence type="ECO:0000259" key="8">
    <source>
        <dbReference type="PROSITE" id="PS50122"/>
    </source>
</evidence>
<dbReference type="PANTHER" id="PTHR42872:SF3">
    <property type="entry name" value="PROTEIN-GLUTAMATE METHYLESTERASE_PROTEIN-GLUTAMINE GLUTAMINASE 1"/>
    <property type="match status" value="1"/>
</dbReference>
<dbReference type="Pfam" id="PF00072">
    <property type="entry name" value="Response_reg"/>
    <property type="match status" value="1"/>
</dbReference>
<dbReference type="KEGG" id="abas:ACPOL_3606"/>
<dbReference type="Gene3D" id="3.40.50.180">
    <property type="entry name" value="Methylesterase CheB, C-terminal domain"/>
    <property type="match status" value="1"/>
</dbReference>
<comment type="catalytic activity">
    <reaction evidence="3">
        <text>L-glutaminyl-[protein] + H2O = L-glutamyl-[protein] + NH4(+)</text>
        <dbReference type="Rhea" id="RHEA:16441"/>
        <dbReference type="Rhea" id="RHEA-COMP:10207"/>
        <dbReference type="Rhea" id="RHEA-COMP:10208"/>
        <dbReference type="ChEBI" id="CHEBI:15377"/>
        <dbReference type="ChEBI" id="CHEBI:28938"/>
        <dbReference type="ChEBI" id="CHEBI:29973"/>
        <dbReference type="ChEBI" id="CHEBI:30011"/>
        <dbReference type="EC" id="3.5.1.44"/>
    </reaction>
</comment>
<dbReference type="SUPFAM" id="SSF52738">
    <property type="entry name" value="Methylesterase CheB, C-terminal domain"/>
    <property type="match status" value="1"/>
</dbReference>
<dbReference type="GO" id="GO:0008984">
    <property type="term" value="F:protein-glutamate methylesterase activity"/>
    <property type="evidence" value="ECO:0007669"/>
    <property type="project" value="UniProtKB-UniRule"/>
</dbReference>
<evidence type="ECO:0000313" key="10">
    <source>
        <dbReference type="Proteomes" id="UP000253606"/>
    </source>
</evidence>
<dbReference type="AlphaFoldDB" id="A0A2Z5G160"/>
<feature type="active site" evidence="3 4">
    <location>
        <position position="198"/>
    </location>
</feature>
<feature type="active site" evidence="3 4">
    <location>
        <position position="225"/>
    </location>
</feature>
<comment type="function">
    <text evidence="3">Involved in chemotaxis. Part of a chemotaxis signal transduction system that modulates chemotaxis in response to various stimuli. Catalyzes the demethylation of specific methylglutamate residues introduced into the chemoreceptors (methyl-accepting chemotaxis proteins or MCP) by CheR. Also mediates the irreversible deamidation of specific glutamine residues to glutamic acid.</text>
</comment>
<feature type="region of interest" description="Disordered" evidence="6">
    <location>
        <begin position="1"/>
        <end position="20"/>
    </location>
</feature>
<dbReference type="EC" id="3.1.1.61" evidence="3"/>
<name>A0A2Z5G160_9BACT</name>
<dbReference type="GO" id="GO:0000156">
    <property type="term" value="F:phosphorelay response regulator activity"/>
    <property type="evidence" value="ECO:0007669"/>
    <property type="project" value="InterPro"/>
</dbReference>
<dbReference type="PROSITE" id="PS50110">
    <property type="entry name" value="RESPONSE_REGULATORY"/>
    <property type="match status" value="1"/>
</dbReference>
<comment type="domain">
    <text evidence="3">Contains a C-terminal catalytic domain, and an N-terminal region which modulates catalytic activity.</text>
</comment>
<reference evidence="9 10" key="1">
    <citation type="journal article" date="2018" name="Front. Microbiol.">
        <title>Hydrolytic Capabilities as a Key to Environmental Success: Chitinolytic and Cellulolytic Acidobacteria From Acidic Sub-arctic Soils and Boreal Peatlands.</title>
        <authorList>
            <person name="Belova S.E."/>
            <person name="Ravin N.V."/>
            <person name="Pankratov T.A."/>
            <person name="Rakitin A.L."/>
            <person name="Ivanova A.A."/>
            <person name="Beletsky A.V."/>
            <person name="Mardanov A.V."/>
            <person name="Sinninghe Damste J.S."/>
            <person name="Dedysh S.N."/>
        </authorList>
    </citation>
    <scope>NUCLEOTIDE SEQUENCE [LARGE SCALE GENOMIC DNA]</scope>
    <source>
        <strain evidence="9 10">SBC82</strain>
    </source>
</reference>
<dbReference type="InterPro" id="IPR011006">
    <property type="entry name" value="CheY-like_superfamily"/>
</dbReference>
<accession>A0A2Z5G160</accession>
<dbReference type="Gene3D" id="3.40.50.2300">
    <property type="match status" value="1"/>
</dbReference>
<keyword evidence="3" id="KW-0963">Cytoplasm</keyword>
<dbReference type="SMART" id="SM00448">
    <property type="entry name" value="REC"/>
    <property type="match status" value="1"/>
</dbReference>
<comment type="catalytic activity">
    <reaction evidence="2 3">
        <text>[protein]-L-glutamate 5-O-methyl ester + H2O = L-glutamyl-[protein] + methanol + H(+)</text>
        <dbReference type="Rhea" id="RHEA:23236"/>
        <dbReference type="Rhea" id="RHEA-COMP:10208"/>
        <dbReference type="Rhea" id="RHEA-COMP:10311"/>
        <dbReference type="ChEBI" id="CHEBI:15377"/>
        <dbReference type="ChEBI" id="CHEBI:15378"/>
        <dbReference type="ChEBI" id="CHEBI:17790"/>
        <dbReference type="ChEBI" id="CHEBI:29973"/>
        <dbReference type="ChEBI" id="CHEBI:82795"/>
        <dbReference type="EC" id="3.1.1.61"/>
    </reaction>
</comment>
<comment type="PTM">
    <text evidence="3">Phosphorylated by CheA. Phosphorylation of the N-terminal regulatory domain activates the methylesterase activity.</text>
</comment>
<evidence type="ECO:0000256" key="6">
    <source>
        <dbReference type="SAM" id="MobiDB-lite"/>
    </source>
</evidence>
<dbReference type="InterPro" id="IPR000673">
    <property type="entry name" value="Sig_transdc_resp-reg_Me-estase"/>
</dbReference>
<dbReference type="InterPro" id="IPR001789">
    <property type="entry name" value="Sig_transdc_resp-reg_receiver"/>
</dbReference>
<comment type="similarity">
    <text evidence="3">Belongs to the CheB family.</text>
</comment>
<dbReference type="InterPro" id="IPR008248">
    <property type="entry name" value="CheB-like"/>
</dbReference>
<proteinExistence type="inferred from homology"/>
<dbReference type="GO" id="GO:0050568">
    <property type="term" value="F:protein-glutamine glutaminase activity"/>
    <property type="evidence" value="ECO:0007669"/>
    <property type="project" value="UniProtKB-UniRule"/>
</dbReference>
<dbReference type="GO" id="GO:0005737">
    <property type="term" value="C:cytoplasm"/>
    <property type="evidence" value="ECO:0007669"/>
    <property type="project" value="UniProtKB-SubCell"/>
</dbReference>
<dbReference type="InterPro" id="IPR035909">
    <property type="entry name" value="CheB_C"/>
</dbReference>
<dbReference type="OrthoDB" id="9793421at2"/>
<dbReference type="HAMAP" id="MF_00099">
    <property type="entry name" value="CheB_chemtxs"/>
    <property type="match status" value="1"/>
</dbReference>
<keyword evidence="3 5" id="KW-0597">Phosphoprotein</keyword>
<evidence type="ECO:0000256" key="1">
    <source>
        <dbReference type="ARBA" id="ARBA00022801"/>
    </source>
</evidence>